<dbReference type="InterPro" id="IPR000073">
    <property type="entry name" value="AB_hydrolase_1"/>
</dbReference>
<dbReference type="InterPro" id="IPR050266">
    <property type="entry name" value="AB_hydrolase_sf"/>
</dbReference>
<dbReference type="EMBL" id="AP022608">
    <property type="protein sequence ID" value="BBZ17840.1"/>
    <property type="molecule type" value="Genomic_DNA"/>
</dbReference>
<evidence type="ECO:0000259" key="1">
    <source>
        <dbReference type="Pfam" id="PF00561"/>
    </source>
</evidence>
<proteinExistence type="predicted"/>
<gene>
    <name evidence="2" type="ORF">MGAD_21750</name>
</gene>
<dbReference type="Gene3D" id="3.40.50.1820">
    <property type="entry name" value="alpha/beta hydrolase"/>
    <property type="match status" value="1"/>
</dbReference>
<sequence length="306" mass="33320">MTAIREMAPIDTTGRRVLTLHGNRVAYLDEGAGDVLLLIHGIGGSSDCWRNVVHKLSERHRVIAVDLLGHGQSDKPRGDYSLGAFAVWLRDFLDALHIREVTVVGHSFGGGVALQFAHQHKEYCRRLVLISSGGLGPDLGRLLRMLSLPGAEIALQLLASRPAVEVGKALRKRALLSGRDVTRYSETLKGQAALSDRRSRAAFLRTLRSVVDHRGQAVCALDRLRADLPTLIIFGDEDRCIPVAHAHSVHQAIPGSELHVIPGVGHQPQVQCPDLVARLVSDFADRTESRPASVRAARRTLHAVPA</sequence>
<dbReference type="InterPro" id="IPR029058">
    <property type="entry name" value="AB_hydrolase_fold"/>
</dbReference>
<dbReference type="SUPFAM" id="SSF53474">
    <property type="entry name" value="alpha/beta-Hydrolases"/>
    <property type="match status" value="1"/>
</dbReference>
<dbReference type="KEGG" id="mgad:MGAD_21750"/>
<feature type="domain" description="AB hydrolase-1" evidence="1">
    <location>
        <begin position="35"/>
        <end position="269"/>
    </location>
</feature>
<dbReference type="PRINTS" id="PR00111">
    <property type="entry name" value="ABHYDROLASE"/>
</dbReference>
<evidence type="ECO:0000313" key="3">
    <source>
        <dbReference type="Proteomes" id="UP000466187"/>
    </source>
</evidence>
<protein>
    <submittedName>
        <fullName evidence="2">Hydrolase</fullName>
    </submittedName>
</protein>
<name>A0A7I7WL35_MYCGU</name>
<dbReference type="Pfam" id="PF00561">
    <property type="entry name" value="Abhydrolase_1"/>
    <property type="match status" value="1"/>
</dbReference>
<dbReference type="PANTHER" id="PTHR43798">
    <property type="entry name" value="MONOACYLGLYCEROL LIPASE"/>
    <property type="match status" value="1"/>
</dbReference>
<reference evidence="2 3" key="1">
    <citation type="journal article" date="2019" name="Emerg. Microbes Infect.">
        <title>Comprehensive subspecies identification of 175 nontuberculous mycobacteria species based on 7547 genomic profiles.</title>
        <authorList>
            <person name="Matsumoto Y."/>
            <person name="Kinjo T."/>
            <person name="Motooka D."/>
            <person name="Nabeya D."/>
            <person name="Jung N."/>
            <person name="Uechi K."/>
            <person name="Horii T."/>
            <person name="Iida T."/>
            <person name="Fujita J."/>
            <person name="Nakamura S."/>
        </authorList>
    </citation>
    <scope>NUCLEOTIDE SEQUENCE [LARGE SCALE GENOMIC DNA]</scope>
    <source>
        <strain evidence="2 3">JCM 12688</strain>
    </source>
</reference>
<dbReference type="RefSeq" id="WP_235690011.1">
    <property type="nucleotide sequence ID" value="NZ_AP022608.1"/>
</dbReference>
<dbReference type="Proteomes" id="UP000466187">
    <property type="component" value="Chromosome"/>
</dbReference>
<dbReference type="PANTHER" id="PTHR43798:SF33">
    <property type="entry name" value="HYDROLASE, PUTATIVE (AFU_ORTHOLOGUE AFUA_2G14860)-RELATED"/>
    <property type="match status" value="1"/>
</dbReference>
<evidence type="ECO:0000313" key="2">
    <source>
        <dbReference type="EMBL" id="BBZ17840.1"/>
    </source>
</evidence>
<dbReference type="GO" id="GO:0016020">
    <property type="term" value="C:membrane"/>
    <property type="evidence" value="ECO:0007669"/>
    <property type="project" value="TreeGrafter"/>
</dbReference>
<accession>A0A7I7WL35</accession>
<dbReference type="GO" id="GO:0016787">
    <property type="term" value="F:hydrolase activity"/>
    <property type="evidence" value="ECO:0007669"/>
    <property type="project" value="UniProtKB-KW"/>
</dbReference>
<organism evidence="2 3">
    <name type="scientific">Mycolicibacterium gadium</name>
    <name type="common">Mycobacterium gadium</name>
    <dbReference type="NCBI Taxonomy" id="1794"/>
    <lineage>
        <taxon>Bacteria</taxon>
        <taxon>Bacillati</taxon>
        <taxon>Actinomycetota</taxon>
        <taxon>Actinomycetes</taxon>
        <taxon>Mycobacteriales</taxon>
        <taxon>Mycobacteriaceae</taxon>
        <taxon>Mycolicibacterium</taxon>
    </lineage>
</organism>
<dbReference type="AlphaFoldDB" id="A0A7I7WL35"/>
<keyword evidence="2" id="KW-0378">Hydrolase</keyword>